<dbReference type="Proteomes" id="UP000731519">
    <property type="component" value="Unassembled WGS sequence"/>
</dbReference>
<evidence type="ECO:0000313" key="3">
    <source>
        <dbReference type="Proteomes" id="UP000731519"/>
    </source>
</evidence>
<protein>
    <submittedName>
        <fullName evidence="2">Uncharacterized protein</fullName>
    </submittedName>
</protein>
<dbReference type="RefSeq" id="WP_159311516.1">
    <property type="nucleotide sequence ID" value="NZ_ASYR01000057.1"/>
</dbReference>
<evidence type="ECO:0000256" key="1">
    <source>
        <dbReference type="SAM" id="MobiDB-lite"/>
    </source>
</evidence>
<dbReference type="EMBL" id="ASYR01000057">
    <property type="protein sequence ID" value="KAF0646315.1"/>
    <property type="molecule type" value="Genomic_DNA"/>
</dbReference>
<feature type="compositionally biased region" description="Pro residues" evidence="1">
    <location>
        <begin position="36"/>
        <end position="49"/>
    </location>
</feature>
<feature type="compositionally biased region" description="Low complexity" evidence="1">
    <location>
        <begin position="397"/>
        <end position="410"/>
    </location>
</feature>
<evidence type="ECO:0000313" key="2">
    <source>
        <dbReference type="EMBL" id="KAF0646315.1"/>
    </source>
</evidence>
<feature type="compositionally biased region" description="Low complexity" evidence="1">
    <location>
        <begin position="50"/>
        <end position="60"/>
    </location>
</feature>
<accession>A0ABQ6XKL4</accession>
<feature type="compositionally biased region" description="Low complexity" evidence="1">
    <location>
        <begin position="119"/>
        <end position="135"/>
    </location>
</feature>
<feature type="compositionally biased region" description="Low complexity" evidence="1">
    <location>
        <begin position="160"/>
        <end position="183"/>
    </location>
</feature>
<reference evidence="2 3" key="1">
    <citation type="submission" date="2013-05" db="EMBL/GenBank/DDBJ databases">
        <title>Genome Sequence of Streptomyces fradiae.</title>
        <authorList>
            <person name="Kirby R."/>
        </authorList>
    </citation>
    <scope>NUCLEOTIDE SEQUENCE [LARGE SCALE GENOMIC DNA]</scope>
    <source>
        <strain evidence="2 3">ATCC 10745</strain>
    </source>
</reference>
<feature type="region of interest" description="Disordered" evidence="1">
    <location>
        <begin position="1"/>
        <end position="74"/>
    </location>
</feature>
<feature type="region of interest" description="Disordered" evidence="1">
    <location>
        <begin position="119"/>
        <end position="256"/>
    </location>
</feature>
<proteinExistence type="predicted"/>
<keyword evidence="3" id="KW-1185">Reference proteome</keyword>
<feature type="compositionally biased region" description="Low complexity" evidence="1">
    <location>
        <begin position="1"/>
        <end position="35"/>
    </location>
</feature>
<comment type="caution">
    <text evidence="2">The sequence shown here is derived from an EMBL/GenBank/DDBJ whole genome shotgun (WGS) entry which is preliminary data.</text>
</comment>
<feature type="compositionally biased region" description="Low complexity" evidence="1">
    <location>
        <begin position="214"/>
        <end position="244"/>
    </location>
</feature>
<organism evidence="2 3">
    <name type="scientific">Streptomyces fradiae ATCC 10745 = DSM 40063</name>
    <dbReference type="NCBI Taxonomy" id="1319510"/>
    <lineage>
        <taxon>Bacteria</taxon>
        <taxon>Bacillati</taxon>
        <taxon>Actinomycetota</taxon>
        <taxon>Actinomycetes</taxon>
        <taxon>Kitasatosporales</taxon>
        <taxon>Streptomycetaceae</taxon>
        <taxon>Streptomyces</taxon>
    </lineage>
</organism>
<sequence>MARTAPPAAPPAATTDPTPPTAYAAPAPVPATAAWPSPPLPPTFDPAPATPHADTSTTPTKARRPARGGLPVGPALATAGNATALTLTTALHYAGPIGAATTGAIMAAGIAATTLRQHATARRAQATRSARTGATNGATPTGRGGYRGATKGATPRAGNATTAGSGAPRRGATGRGTLRHGATPSVSGKRGATNQRHGATGWTLRPNGKTSRHAPAAGTVAPGATKAPRPATPRPGATTPHGAPHGLRNSNRSAVAGHGRHGTIKAALGRATRAAATGTRATGRLAARGGALAARGATTAWKATALLRAAAARQLALAATTTARHARRAPAGLLHAALATTAGLLTALWKRSPSAGYRRLIDVWKRLRARSAAKAKTHTPDTPGTVAPPVADSVRQPTHPTPTTHTGGTHMTGGHHFLAPAMEMHRLATTYEPTGMLQVGADFATLPEALQLHADAMKVTLEKADAYWPVDPAIVDLLGQIHALQLRAAEMARELTPAFEQLHDVDLTRLHNPRKSAQAEAMWDVSRNL</sequence>
<gene>
    <name evidence="2" type="ORF">K701_29565</name>
</gene>
<feature type="region of interest" description="Disordered" evidence="1">
    <location>
        <begin position="372"/>
        <end position="410"/>
    </location>
</feature>
<name>A0ABQ6XKL4_STRFR</name>